<dbReference type="AlphaFoldDB" id="W1NJR5"/>
<gene>
    <name evidence="2" type="ORF">AMTR_s00008p00266580</name>
</gene>
<evidence type="ECO:0000313" key="3">
    <source>
        <dbReference type="Proteomes" id="UP000017836"/>
    </source>
</evidence>
<keyword evidence="3" id="KW-1185">Reference proteome</keyword>
<dbReference type="HOGENOM" id="CLU_1311635_0_0_1"/>
<dbReference type="EMBL" id="KI397486">
    <property type="protein sequence ID" value="ERM95479.1"/>
    <property type="molecule type" value="Genomic_DNA"/>
</dbReference>
<accession>W1NJR5</accession>
<sequence>MVVLSLIPFFFFFFVVQVLHVNQLPRVGELGSDLYIGVSLARAASLGELEPTQDISWPSRITFAGEGAELCLYGDADGEPLIDRDDTTLYHALHMHSPFDESMQTLGKRMLAKPGLQWATCALLETWCYRTNNWLLQEGEVGITLLDLYFVGGLPLLGEEYEEFVPSNGAIFGANPLRVSGLLRVSMSCRSPKLVGYILKHGKITFKVIR</sequence>
<evidence type="ECO:0000313" key="2">
    <source>
        <dbReference type="EMBL" id="ERM95479.1"/>
    </source>
</evidence>
<protein>
    <submittedName>
        <fullName evidence="2">Uncharacterized protein</fullName>
    </submittedName>
</protein>
<feature type="chain" id="PRO_5004806719" evidence="1">
    <location>
        <begin position="21"/>
        <end position="210"/>
    </location>
</feature>
<name>W1NJR5_AMBTC</name>
<proteinExistence type="predicted"/>
<dbReference type="Gramene" id="ERM95479">
    <property type="protein sequence ID" value="ERM95479"/>
    <property type="gene ID" value="AMTR_s00008p00266580"/>
</dbReference>
<reference evidence="3" key="1">
    <citation type="journal article" date="2013" name="Science">
        <title>The Amborella genome and the evolution of flowering plants.</title>
        <authorList>
            <consortium name="Amborella Genome Project"/>
        </authorList>
    </citation>
    <scope>NUCLEOTIDE SEQUENCE [LARGE SCALE GENOMIC DNA]</scope>
</reference>
<keyword evidence="1" id="KW-0732">Signal</keyword>
<organism evidence="2 3">
    <name type="scientific">Amborella trichopoda</name>
    <dbReference type="NCBI Taxonomy" id="13333"/>
    <lineage>
        <taxon>Eukaryota</taxon>
        <taxon>Viridiplantae</taxon>
        <taxon>Streptophyta</taxon>
        <taxon>Embryophyta</taxon>
        <taxon>Tracheophyta</taxon>
        <taxon>Spermatophyta</taxon>
        <taxon>Magnoliopsida</taxon>
        <taxon>Amborellales</taxon>
        <taxon>Amborellaceae</taxon>
        <taxon>Amborella</taxon>
    </lineage>
</organism>
<dbReference type="Proteomes" id="UP000017836">
    <property type="component" value="Unassembled WGS sequence"/>
</dbReference>
<evidence type="ECO:0000256" key="1">
    <source>
        <dbReference type="SAM" id="SignalP"/>
    </source>
</evidence>
<feature type="signal peptide" evidence="1">
    <location>
        <begin position="1"/>
        <end position="20"/>
    </location>
</feature>